<dbReference type="EMBL" id="PVBT01000003">
    <property type="protein sequence ID" value="PRD53491.1"/>
    <property type="molecule type" value="Genomic_DNA"/>
</dbReference>
<dbReference type="AlphaFoldDB" id="A0A2S9JK60"/>
<organism evidence="3 4">
    <name type="scientific">Phyllobacterium myrsinacearum</name>
    <dbReference type="NCBI Taxonomy" id="28101"/>
    <lineage>
        <taxon>Bacteria</taxon>
        <taxon>Pseudomonadati</taxon>
        <taxon>Pseudomonadota</taxon>
        <taxon>Alphaproteobacteria</taxon>
        <taxon>Hyphomicrobiales</taxon>
        <taxon>Phyllobacteriaceae</taxon>
        <taxon>Phyllobacterium</taxon>
    </lineage>
</organism>
<dbReference type="InterPro" id="IPR023393">
    <property type="entry name" value="START-like_dom_sf"/>
</dbReference>
<proteinExistence type="inferred from homology"/>
<dbReference type="CDD" id="cd07814">
    <property type="entry name" value="SRPBCC_CalC_Aha1-like"/>
    <property type="match status" value="1"/>
</dbReference>
<keyword evidence="4" id="KW-1185">Reference proteome</keyword>
<gene>
    <name evidence="3" type="ORF">C5750_14110</name>
</gene>
<dbReference type="InterPro" id="IPR013538">
    <property type="entry name" value="ASHA1/2-like_C"/>
</dbReference>
<sequence>MAVAPFLTLKRHLKAPPRLVWAAWTDPSMIVRWWGPAGAKTLRAEADPRLGGRYHVVFVTPDGEQHDVSGVYCEVVVEERLAFTWVWITLPDRESLVTLVLERVDDGTLLTLIHEKFYDEAARDRHRQGWSGALDSLENFINQQAVNHRD</sequence>
<evidence type="ECO:0000313" key="3">
    <source>
        <dbReference type="EMBL" id="PRD53491.1"/>
    </source>
</evidence>
<dbReference type="SUPFAM" id="SSF55961">
    <property type="entry name" value="Bet v1-like"/>
    <property type="match status" value="1"/>
</dbReference>
<dbReference type="OrthoDB" id="9805228at2"/>
<feature type="domain" description="Activator of Hsp90 ATPase homologue 1/2-like C-terminal" evidence="2">
    <location>
        <begin position="14"/>
        <end position="140"/>
    </location>
</feature>
<dbReference type="Pfam" id="PF08327">
    <property type="entry name" value="AHSA1"/>
    <property type="match status" value="1"/>
</dbReference>
<name>A0A2S9JK60_9HYPH</name>
<comment type="caution">
    <text evidence="3">The sequence shown here is derived from an EMBL/GenBank/DDBJ whole genome shotgun (WGS) entry which is preliminary data.</text>
</comment>
<comment type="similarity">
    <text evidence="1">Belongs to the AHA1 family.</text>
</comment>
<dbReference type="RefSeq" id="WP_105734493.1">
    <property type="nucleotide sequence ID" value="NZ_PVBT01000003.1"/>
</dbReference>
<evidence type="ECO:0000313" key="4">
    <source>
        <dbReference type="Proteomes" id="UP000238563"/>
    </source>
</evidence>
<evidence type="ECO:0000256" key="1">
    <source>
        <dbReference type="ARBA" id="ARBA00006817"/>
    </source>
</evidence>
<evidence type="ECO:0000259" key="2">
    <source>
        <dbReference type="Pfam" id="PF08327"/>
    </source>
</evidence>
<reference evidence="3 4" key="1">
    <citation type="submission" date="2018-02" db="EMBL/GenBank/DDBJ databases">
        <title>The draft genome of Phyllobacterium myrsinacearum DSM5892.</title>
        <authorList>
            <person name="Li L."/>
            <person name="Liu L."/>
            <person name="Zhang X."/>
            <person name="Wang T."/>
        </authorList>
    </citation>
    <scope>NUCLEOTIDE SEQUENCE [LARGE SCALE GENOMIC DNA]</scope>
    <source>
        <strain evidence="3 4">DSM 5892</strain>
    </source>
</reference>
<dbReference type="Gene3D" id="3.30.530.20">
    <property type="match status" value="1"/>
</dbReference>
<accession>A0A2S9JK60</accession>
<dbReference type="Proteomes" id="UP000238563">
    <property type="component" value="Unassembled WGS sequence"/>
</dbReference>
<protein>
    <submittedName>
        <fullName evidence="3">SRPBCC domain-containing protein</fullName>
    </submittedName>
</protein>